<name>A0A380LHK2_9FIRM</name>
<dbReference type="GO" id="GO:0016787">
    <property type="term" value="F:hydrolase activity"/>
    <property type="evidence" value="ECO:0007669"/>
    <property type="project" value="UniProtKB-KW"/>
</dbReference>
<evidence type="ECO:0000313" key="8">
    <source>
        <dbReference type="Proteomes" id="UP000540014"/>
    </source>
</evidence>
<dbReference type="Pfam" id="PF01966">
    <property type="entry name" value="HD"/>
    <property type="match status" value="1"/>
</dbReference>
<evidence type="ECO:0000259" key="1">
    <source>
        <dbReference type="Pfam" id="PF01966"/>
    </source>
</evidence>
<dbReference type="SUPFAM" id="SSF109604">
    <property type="entry name" value="HD-domain/PDEase-like"/>
    <property type="match status" value="1"/>
</dbReference>
<dbReference type="Proteomes" id="UP000540014">
    <property type="component" value="Unassembled WGS sequence"/>
</dbReference>
<keyword evidence="5" id="KW-0378">Hydrolase</keyword>
<dbReference type="Proteomes" id="UP000255523">
    <property type="component" value="Unassembled WGS sequence"/>
</dbReference>
<feature type="domain" description="HD" evidence="1">
    <location>
        <begin position="31"/>
        <end position="129"/>
    </location>
</feature>
<dbReference type="RefSeq" id="WP_022789834.1">
    <property type="nucleotide sequence ID" value="NZ_CALCIP010000014.1"/>
</dbReference>
<protein>
    <submittedName>
        <fullName evidence="2">HD domain-containing protein</fullName>
    </submittedName>
    <submittedName>
        <fullName evidence="5">Predicted HD superfamily hydrolase</fullName>
    </submittedName>
</protein>
<evidence type="ECO:0000313" key="2">
    <source>
        <dbReference type="EMBL" id="MDB7981879.1"/>
    </source>
</evidence>
<organism evidence="5 6">
    <name type="scientific">Faecalicoccus pleomorphus</name>
    <dbReference type="NCBI Taxonomy" id="1323"/>
    <lineage>
        <taxon>Bacteria</taxon>
        <taxon>Bacillati</taxon>
        <taxon>Bacillota</taxon>
        <taxon>Erysipelotrichia</taxon>
        <taxon>Erysipelotrichales</taxon>
        <taxon>Erysipelotrichaceae</taxon>
        <taxon>Faecalicoccus</taxon>
    </lineage>
</organism>
<dbReference type="EMBL" id="JABAFR010000014">
    <property type="protein sequence ID" value="NME44592.1"/>
    <property type="molecule type" value="Genomic_DNA"/>
</dbReference>
<reference evidence="3 8" key="3">
    <citation type="submission" date="2020-04" db="EMBL/GenBank/DDBJ databases">
        <authorList>
            <person name="Hitch T.C.A."/>
            <person name="Wylensek D."/>
            <person name="Clavel T."/>
        </authorList>
    </citation>
    <scope>NUCLEOTIDE SEQUENCE [LARGE SCALE GENOMIC DNA]</scope>
    <source>
        <strain evidence="3 8">BSM-383-APC-22F</strain>
    </source>
</reference>
<evidence type="ECO:0000313" key="6">
    <source>
        <dbReference type="Proteomes" id="UP000255523"/>
    </source>
</evidence>
<reference evidence="4 7" key="2">
    <citation type="submission" date="2018-08" db="EMBL/GenBank/DDBJ databases">
        <title>A genome reference for cultivated species of the human gut microbiota.</title>
        <authorList>
            <person name="Zou Y."/>
            <person name="Xue W."/>
            <person name="Luo G."/>
        </authorList>
    </citation>
    <scope>NUCLEOTIDE SEQUENCE [LARGE SCALE GENOMIC DNA]</scope>
    <source>
        <strain evidence="4 7">TF08-11</strain>
    </source>
</reference>
<gene>
    <name evidence="4" type="ORF">DXC78_11440</name>
    <name evidence="3" type="ORF">HF861_06785</name>
    <name evidence="5" type="ORF">NCTC11087_00254</name>
    <name evidence="2" type="ORF">PND82_03475</name>
</gene>
<sequence length="156" mass="17723">MELQRYEKAKAYVYEQFAKINNEPLRIAALTHTAMVDSCITLLAISRSSALEKAKIAALFHDYAQYIDNCAHSEHARLSSLHAHQYLTQAKEFKVYEVDDICFAIAQHSKKEIFDSPLCELLKDADILARFLEDPNKPLTGIARQRLIDALADINN</sequence>
<dbReference type="AlphaFoldDB" id="A0A380LHK2"/>
<dbReference type="EMBL" id="UHFX01000003">
    <property type="protein sequence ID" value="SUO03394.1"/>
    <property type="molecule type" value="Genomic_DNA"/>
</dbReference>
<evidence type="ECO:0000313" key="3">
    <source>
        <dbReference type="EMBL" id="NME44592.1"/>
    </source>
</evidence>
<evidence type="ECO:0000313" key="4">
    <source>
        <dbReference type="EMBL" id="RGD73291.1"/>
    </source>
</evidence>
<evidence type="ECO:0000313" key="5">
    <source>
        <dbReference type="EMBL" id="SUO03394.1"/>
    </source>
</evidence>
<dbReference type="Proteomes" id="UP000260721">
    <property type="component" value="Unassembled WGS sequence"/>
</dbReference>
<accession>A0A380LHK2</accession>
<dbReference type="OrthoDB" id="1767989at2"/>
<proteinExistence type="predicted"/>
<evidence type="ECO:0000313" key="7">
    <source>
        <dbReference type="Proteomes" id="UP000260721"/>
    </source>
</evidence>
<dbReference type="GeneID" id="77461248"/>
<dbReference type="EMBL" id="QUSK01000032">
    <property type="protein sequence ID" value="RGD73291.1"/>
    <property type="molecule type" value="Genomic_DNA"/>
</dbReference>
<reference evidence="2" key="4">
    <citation type="submission" date="2023-01" db="EMBL/GenBank/DDBJ databases">
        <title>Human gut microbiome strain richness.</title>
        <authorList>
            <person name="Chen-Liaw A."/>
        </authorList>
    </citation>
    <scope>NUCLEOTIDE SEQUENCE</scope>
    <source>
        <strain evidence="2">D8_m1001271B151109d0_201107</strain>
    </source>
</reference>
<dbReference type="Gene3D" id="1.10.3210.10">
    <property type="entry name" value="Hypothetical protein af1432"/>
    <property type="match status" value="1"/>
</dbReference>
<dbReference type="Proteomes" id="UP001212981">
    <property type="component" value="Unassembled WGS sequence"/>
</dbReference>
<dbReference type="EMBL" id="JAQLXO010000003">
    <property type="protein sequence ID" value="MDB7981879.1"/>
    <property type="molecule type" value="Genomic_DNA"/>
</dbReference>
<dbReference type="InterPro" id="IPR006674">
    <property type="entry name" value="HD_domain"/>
</dbReference>
<reference evidence="5 6" key="1">
    <citation type="submission" date="2018-06" db="EMBL/GenBank/DDBJ databases">
        <authorList>
            <consortium name="Pathogen Informatics"/>
            <person name="Doyle S."/>
        </authorList>
    </citation>
    <scope>NUCLEOTIDE SEQUENCE [LARGE SCALE GENOMIC DNA]</scope>
    <source>
        <strain evidence="5 6">NCTC11087</strain>
    </source>
</reference>
<keyword evidence="6" id="KW-1185">Reference proteome</keyword>